<dbReference type="InterPro" id="IPR002589">
    <property type="entry name" value="Macro_dom"/>
</dbReference>
<dbReference type="AlphaFoldDB" id="A0A152A9R0"/>
<dbReference type="InterPro" id="IPR050892">
    <property type="entry name" value="ADP-ribose_metab_enzymes"/>
</dbReference>
<dbReference type="SUPFAM" id="SSF52949">
    <property type="entry name" value="Macro domain-like"/>
    <property type="match status" value="1"/>
</dbReference>
<dbReference type="InParanoid" id="A0A152A9R0"/>
<dbReference type="EMBL" id="LODT01000001">
    <property type="protein sequence ID" value="KYR02962.1"/>
    <property type="molecule type" value="Genomic_DNA"/>
</dbReference>
<dbReference type="Proteomes" id="UP000076078">
    <property type="component" value="Unassembled WGS sequence"/>
</dbReference>
<dbReference type="Pfam" id="PF01661">
    <property type="entry name" value="Macro"/>
    <property type="match status" value="1"/>
</dbReference>
<accession>A0A152A9R0</accession>
<protein>
    <recommendedName>
        <fullName evidence="1">Macro domain-containing protein</fullName>
    </recommendedName>
</protein>
<feature type="domain" description="Macro" evidence="1">
    <location>
        <begin position="1"/>
        <end position="124"/>
    </location>
</feature>
<evidence type="ECO:0000313" key="2">
    <source>
        <dbReference type="EMBL" id="KYR02962.1"/>
    </source>
</evidence>
<sequence>MGEGIAYPISQMFKPDLNNLKSQFKGPGEIAIQDVSPPDNRYIYYLITKNYYYEKYAVNMLPNYITLSQSLTAMKNHMIKNKVESVIMPKIGCGLDCMEWSQVKEVLCDTFKDTDISIKVYHRS</sequence>
<gene>
    <name evidence="2" type="ORF">DLAC_00445</name>
</gene>
<dbReference type="PROSITE" id="PS51154">
    <property type="entry name" value="MACRO"/>
    <property type="match status" value="1"/>
</dbReference>
<proteinExistence type="predicted"/>
<dbReference type="PANTHER" id="PTHR12521:SF0">
    <property type="entry name" value="ADP-RIBOSE GLYCOHYDROLASE OARD1"/>
    <property type="match status" value="1"/>
</dbReference>
<name>A0A152A9R0_TIELA</name>
<keyword evidence="3" id="KW-1185">Reference proteome</keyword>
<evidence type="ECO:0000313" key="3">
    <source>
        <dbReference type="Proteomes" id="UP000076078"/>
    </source>
</evidence>
<evidence type="ECO:0000259" key="1">
    <source>
        <dbReference type="PROSITE" id="PS51154"/>
    </source>
</evidence>
<reference evidence="2 3" key="1">
    <citation type="submission" date="2015-12" db="EMBL/GenBank/DDBJ databases">
        <title>Dictyostelia acquired genes for synthesis and detection of signals that induce cell-type specialization by lateral gene transfer from prokaryotes.</title>
        <authorList>
            <person name="Gloeckner G."/>
            <person name="Schaap P."/>
        </authorList>
    </citation>
    <scope>NUCLEOTIDE SEQUENCE [LARGE SCALE GENOMIC DNA]</scope>
    <source>
        <strain evidence="2 3">TK</strain>
    </source>
</reference>
<comment type="caution">
    <text evidence="2">The sequence shown here is derived from an EMBL/GenBank/DDBJ whole genome shotgun (WGS) entry which is preliminary data.</text>
</comment>
<dbReference type="InterPro" id="IPR043472">
    <property type="entry name" value="Macro_dom-like"/>
</dbReference>
<dbReference type="Gene3D" id="3.40.220.10">
    <property type="entry name" value="Leucine Aminopeptidase, subunit E, domain 1"/>
    <property type="match status" value="1"/>
</dbReference>
<dbReference type="STRING" id="361077.A0A152A9R0"/>
<organism evidence="2 3">
    <name type="scientific">Tieghemostelium lacteum</name>
    <name type="common">Slime mold</name>
    <name type="synonym">Dictyostelium lacteum</name>
    <dbReference type="NCBI Taxonomy" id="361077"/>
    <lineage>
        <taxon>Eukaryota</taxon>
        <taxon>Amoebozoa</taxon>
        <taxon>Evosea</taxon>
        <taxon>Eumycetozoa</taxon>
        <taxon>Dictyostelia</taxon>
        <taxon>Dictyosteliales</taxon>
        <taxon>Raperosteliaceae</taxon>
        <taxon>Tieghemostelium</taxon>
    </lineage>
</organism>
<dbReference type="GO" id="GO:0140291">
    <property type="term" value="P:peptidyl-glutamate ADP-deribosylation"/>
    <property type="evidence" value="ECO:0007669"/>
    <property type="project" value="TreeGrafter"/>
</dbReference>
<dbReference type="OrthoDB" id="2155246at2759"/>
<dbReference type="PANTHER" id="PTHR12521">
    <property type="entry name" value="PROTEIN C6ORF130"/>
    <property type="match status" value="1"/>
</dbReference>